<reference evidence="3 4" key="1">
    <citation type="submission" date="2022-12" db="EMBL/GenBank/DDBJ databases">
        <title>Chromosome-level genome of Tegillarca granosa.</title>
        <authorList>
            <person name="Kim J."/>
        </authorList>
    </citation>
    <scope>NUCLEOTIDE SEQUENCE [LARGE SCALE GENOMIC DNA]</scope>
    <source>
        <strain evidence="3">Teg-2019</strain>
        <tissue evidence="3">Adductor muscle</tissue>
    </source>
</reference>
<protein>
    <submittedName>
        <fullName evidence="3">Uncharacterized protein</fullName>
    </submittedName>
</protein>
<dbReference type="SMART" id="SM00609">
    <property type="entry name" value="VIT"/>
    <property type="match status" value="1"/>
</dbReference>
<dbReference type="PROSITE" id="PS50234">
    <property type="entry name" value="VWFA"/>
    <property type="match status" value="1"/>
</dbReference>
<dbReference type="InterPro" id="IPR050934">
    <property type="entry name" value="ITIH"/>
</dbReference>
<dbReference type="PANTHER" id="PTHR10338:SF108">
    <property type="entry name" value="INTER-ALPHA-TRYPSIN INHIBITOR HEAVY CHAIN H4-LIKE PROTEIN"/>
    <property type="match status" value="1"/>
</dbReference>
<dbReference type="Pfam" id="PF00092">
    <property type="entry name" value="VWA"/>
    <property type="match status" value="1"/>
</dbReference>
<dbReference type="EMBL" id="JARBDR010000918">
    <property type="protein sequence ID" value="KAJ8301348.1"/>
    <property type="molecule type" value="Genomic_DNA"/>
</dbReference>
<sequence length="548" mass="61781">MKKIPMKRKQHRQTIKLNKPRIYYLHIQSDIKYRFATTLVTSKVVNPSNVAKEAMFDVTLPNEAFISDFLMPRETNRFKVEVNVAAQSKVTFNLTYQELLYRNLGSYEHVIYIQPGQIVDDMRIDVSILESPRNELAVIERPTSKSARIRYYPNVEDQRARSEQGINGLFVVEYDLARQVDAGDVLVVDGYFVHFFAPQGMDPIPKNVLFILDVSTSMNGKKIKQLKEAMLRVIDDLHEGDHFNIMKFSTGTSFWKSGIVVPATRTNIEQAKDSMLILKIMLLFLGTNINEALTFGMDFLNGLADKEGRAPVVVFLTDGEASTGVKNLDTILANVKQRNTEQTPVFSLAFGRHADYEFVKKVAVQNFGVGRKIYEDSDAALQIRGFYDEISTTTMKNVTFKYLDDSVDSENLTKSNFNSFFDGSEIVVAGKIDDNTIDTLRLAVTGDGIQGQVELALSADIADQPDLTQPGDYAQITEKVWAYMTIKQMLEQSIGETDPIQKARMKQRALDLSLKEEEYKFVTPLTSMVVTKPDVQDVGDLEEGAEGD</sequence>
<evidence type="ECO:0000313" key="4">
    <source>
        <dbReference type="Proteomes" id="UP001217089"/>
    </source>
</evidence>
<feature type="domain" description="VIT" evidence="2">
    <location>
        <begin position="6"/>
        <end position="153"/>
    </location>
</feature>
<accession>A0ABQ9EDK6</accession>
<organism evidence="3 4">
    <name type="scientific">Tegillarca granosa</name>
    <name type="common">Malaysian cockle</name>
    <name type="synonym">Anadara granosa</name>
    <dbReference type="NCBI Taxonomy" id="220873"/>
    <lineage>
        <taxon>Eukaryota</taxon>
        <taxon>Metazoa</taxon>
        <taxon>Spiralia</taxon>
        <taxon>Lophotrochozoa</taxon>
        <taxon>Mollusca</taxon>
        <taxon>Bivalvia</taxon>
        <taxon>Autobranchia</taxon>
        <taxon>Pteriomorphia</taxon>
        <taxon>Arcoida</taxon>
        <taxon>Arcoidea</taxon>
        <taxon>Arcidae</taxon>
        <taxon>Tegillarca</taxon>
    </lineage>
</organism>
<dbReference type="PANTHER" id="PTHR10338">
    <property type="entry name" value="INTER-ALPHA-TRYPSIN INHIBITOR HEAVY CHAIN FAMILY MEMBER"/>
    <property type="match status" value="1"/>
</dbReference>
<gene>
    <name evidence="3" type="ORF">KUTeg_020335</name>
</gene>
<dbReference type="Gene3D" id="3.40.50.410">
    <property type="entry name" value="von Willebrand factor, type A domain"/>
    <property type="match status" value="1"/>
</dbReference>
<dbReference type="Proteomes" id="UP001217089">
    <property type="component" value="Unassembled WGS sequence"/>
</dbReference>
<comment type="caution">
    <text evidence="3">The sequence shown here is derived from an EMBL/GenBank/DDBJ whole genome shotgun (WGS) entry which is preliminary data.</text>
</comment>
<evidence type="ECO:0000259" key="2">
    <source>
        <dbReference type="PROSITE" id="PS51468"/>
    </source>
</evidence>
<proteinExistence type="predicted"/>
<evidence type="ECO:0000259" key="1">
    <source>
        <dbReference type="PROSITE" id="PS50234"/>
    </source>
</evidence>
<dbReference type="PROSITE" id="PS51468">
    <property type="entry name" value="VIT"/>
    <property type="match status" value="1"/>
</dbReference>
<keyword evidence="4" id="KW-1185">Reference proteome</keyword>
<dbReference type="InterPro" id="IPR036465">
    <property type="entry name" value="vWFA_dom_sf"/>
</dbReference>
<dbReference type="SMART" id="SM00327">
    <property type="entry name" value="VWA"/>
    <property type="match status" value="1"/>
</dbReference>
<dbReference type="InterPro" id="IPR002035">
    <property type="entry name" value="VWF_A"/>
</dbReference>
<feature type="non-terminal residue" evidence="3">
    <location>
        <position position="548"/>
    </location>
</feature>
<feature type="domain" description="VWFA" evidence="1">
    <location>
        <begin position="207"/>
        <end position="390"/>
    </location>
</feature>
<dbReference type="Pfam" id="PF08487">
    <property type="entry name" value="VIT"/>
    <property type="match status" value="1"/>
</dbReference>
<evidence type="ECO:0000313" key="3">
    <source>
        <dbReference type="EMBL" id="KAJ8301348.1"/>
    </source>
</evidence>
<dbReference type="InterPro" id="IPR013694">
    <property type="entry name" value="VIT"/>
</dbReference>
<dbReference type="SUPFAM" id="SSF53300">
    <property type="entry name" value="vWA-like"/>
    <property type="match status" value="1"/>
</dbReference>
<name>A0ABQ9EDK6_TEGGR</name>